<dbReference type="InterPro" id="IPR051204">
    <property type="entry name" value="ABC_transp_perm/SBD"/>
</dbReference>
<dbReference type="GO" id="GO:0005886">
    <property type="term" value="C:plasma membrane"/>
    <property type="evidence" value="ECO:0007669"/>
    <property type="project" value="UniProtKB-SubCell"/>
</dbReference>
<name>A0A0K6H381_9NEIS</name>
<sequence length="245" mass="25594">MRPLLRTLLLWPVLWLALSQTTAWQWLLAPLAAPGQTVLFDRTSLAALALAHVEIVGLALGAVLLVALPLGIWATRAAGQPFLGAVRSLGTLSQTIPPVAVLFLALPIFGFGRQAVVLALFVYGLMPSMQGVLTGLSTVSPAVREAARGMGLEGFDLFRQVEWPLALPALLAGVRTSAVLLTATATLAPMVGVESLGTPILAGLAVDNTAQVAEGTVAVALLAMLTSATLRSLEHILTPWSRQTA</sequence>
<evidence type="ECO:0000256" key="5">
    <source>
        <dbReference type="ARBA" id="ARBA00023136"/>
    </source>
</evidence>
<dbReference type="GO" id="GO:0055085">
    <property type="term" value="P:transmembrane transport"/>
    <property type="evidence" value="ECO:0007669"/>
    <property type="project" value="InterPro"/>
</dbReference>
<evidence type="ECO:0000259" key="7">
    <source>
        <dbReference type="PROSITE" id="PS50928"/>
    </source>
</evidence>
<dbReference type="InterPro" id="IPR000515">
    <property type="entry name" value="MetI-like"/>
</dbReference>
<dbReference type="OrthoDB" id="9781705at2"/>
<dbReference type="InterPro" id="IPR035906">
    <property type="entry name" value="MetI-like_sf"/>
</dbReference>
<keyword evidence="4 6" id="KW-1133">Transmembrane helix</keyword>
<dbReference type="Pfam" id="PF00528">
    <property type="entry name" value="BPD_transp_1"/>
    <property type="match status" value="1"/>
</dbReference>
<evidence type="ECO:0000256" key="2">
    <source>
        <dbReference type="ARBA" id="ARBA00022448"/>
    </source>
</evidence>
<dbReference type="SUPFAM" id="SSF161098">
    <property type="entry name" value="MetI-like"/>
    <property type="match status" value="1"/>
</dbReference>
<evidence type="ECO:0000313" key="8">
    <source>
        <dbReference type="EMBL" id="CUA85281.1"/>
    </source>
</evidence>
<organism evidence="8 9">
    <name type="scientific">Gulbenkiania indica</name>
    <dbReference type="NCBI Taxonomy" id="375574"/>
    <lineage>
        <taxon>Bacteria</taxon>
        <taxon>Pseudomonadati</taxon>
        <taxon>Pseudomonadota</taxon>
        <taxon>Betaproteobacteria</taxon>
        <taxon>Neisseriales</taxon>
        <taxon>Chromobacteriaceae</taxon>
        <taxon>Gulbenkiania</taxon>
    </lineage>
</organism>
<keyword evidence="9" id="KW-1185">Reference proteome</keyword>
<keyword evidence="3 6" id="KW-0812">Transmembrane</keyword>
<proteinExistence type="inferred from homology"/>
<evidence type="ECO:0000256" key="3">
    <source>
        <dbReference type="ARBA" id="ARBA00022692"/>
    </source>
</evidence>
<dbReference type="Gene3D" id="1.10.3720.10">
    <property type="entry name" value="MetI-like"/>
    <property type="match status" value="1"/>
</dbReference>
<evidence type="ECO:0000256" key="4">
    <source>
        <dbReference type="ARBA" id="ARBA00022989"/>
    </source>
</evidence>
<gene>
    <name evidence="8" type="ORF">Ga0061063_2349</name>
</gene>
<reference evidence="9" key="1">
    <citation type="submission" date="2015-08" db="EMBL/GenBank/DDBJ databases">
        <authorList>
            <person name="Varghese N."/>
        </authorList>
    </citation>
    <scope>NUCLEOTIDE SEQUENCE [LARGE SCALE GENOMIC DNA]</scope>
    <source>
        <strain evidence="9">DSM 17901</strain>
    </source>
</reference>
<keyword evidence="2 6" id="KW-0813">Transport</keyword>
<dbReference type="AlphaFoldDB" id="A0A0K6H381"/>
<dbReference type="RefSeq" id="WP_055434240.1">
    <property type="nucleotide sequence ID" value="NZ_CYHA01000005.1"/>
</dbReference>
<keyword evidence="5 6" id="KW-0472">Membrane</keyword>
<comment type="subcellular location">
    <subcellularLocation>
        <location evidence="1 6">Cell membrane</location>
        <topology evidence="1 6">Multi-pass membrane protein</topology>
    </subcellularLocation>
</comment>
<accession>A0A0K6H381</accession>
<evidence type="ECO:0000256" key="6">
    <source>
        <dbReference type="RuleBase" id="RU363032"/>
    </source>
</evidence>
<evidence type="ECO:0000256" key="1">
    <source>
        <dbReference type="ARBA" id="ARBA00004651"/>
    </source>
</evidence>
<dbReference type="STRING" id="375574.GCA_001418035_02134"/>
<dbReference type="Proteomes" id="UP000243535">
    <property type="component" value="Unassembled WGS sequence"/>
</dbReference>
<protein>
    <submittedName>
        <fullName evidence="8">ABC-type proline/glycine betaine transport system, permease component</fullName>
    </submittedName>
</protein>
<dbReference type="PANTHER" id="PTHR30177:SF32">
    <property type="entry name" value="GLYCINE BETAINE UPTAKE SYSTEM PERMEASE PROTEIN YEHW"/>
    <property type="match status" value="1"/>
</dbReference>
<dbReference type="PROSITE" id="PS50928">
    <property type="entry name" value="ABC_TM1"/>
    <property type="match status" value="1"/>
</dbReference>
<comment type="caution">
    <text evidence="6">Lacks conserved residue(s) required for the propagation of feature annotation.</text>
</comment>
<dbReference type="EMBL" id="CYHA01000005">
    <property type="protein sequence ID" value="CUA85281.1"/>
    <property type="molecule type" value="Genomic_DNA"/>
</dbReference>
<dbReference type="CDD" id="cd06261">
    <property type="entry name" value="TM_PBP2"/>
    <property type="match status" value="1"/>
</dbReference>
<comment type="similarity">
    <text evidence="6">Belongs to the binding-protein-dependent transport system permease family.</text>
</comment>
<feature type="domain" description="ABC transmembrane type-1" evidence="7">
    <location>
        <begin position="49"/>
        <end position="234"/>
    </location>
</feature>
<dbReference type="PANTHER" id="PTHR30177">
    <property type="entry name" value="GLYCINE BETAINE/L-PROLINE TRANSPORT SYSTEM PERMEASE PROTEIN PROW"/>
    <property type="match status" value="1"/>
</dbReference>
<evidence type="ECO:0000313" key="9">
    <source>
        <dbReference type="Proteomes" id="UP000243535"/>
    </source>
</evidence>
<feature type="transmembrane region" description="Helical" evidence="6">
    <location>
        <begin position="47"/>
        <end position="73"/>
    </location>
</feature>